<evidence type="ECO:0000256" key="2">
    <source>
        <dbReference type="SAM" id="MobiDB-lite"/>
    </source>
</evidence>
<keyword evidence="1" id="KW-0378">Hydrolase</keyword>
<dbReference type="Gene3D" id="3.60.110.10">
    <property type="entry name" value="Carbon-nitrogen hydrolase"/>
    <property type="match status" value="1"/>
</dbReference>
<dbReference type="InterPro" id="IPR003010">
    <property type="entry name" value="C-N_Hydrolase"/>
</dbReference>
<dbReference type="RefSeq" id="WP_006866825.1">
    <property type="nucleotide sequence ID" value="NZ_BAHE01000016.1"/>
</dbReference>
<organism evidence="4 5">
    <name type="scientific">Gordonia namibiensis NBRC 108229</name>
    <dbReference type="NCBI Taxonomy" id="1208314"/>
    <lineage>
        <taxon>Bacteria</taxon>
        <taxon>Bacillati</taxon>
        <taxon>Actinomycetota</taxon>
        <taxon>Actinomycetes</taxon>
        <taxon>Mycobacteriales</taxon>
        <taxon>Gordoniaceae</taxon>
        <taxon>Gordonia</taxon>
    </lineage>
</organism>
<dbReference type="PANTHER" id="PTHR43674">
    <property type="entry name" value="NITRILASE C965.09-RELATED"/>
    <property type="match status" value="1"/>
</dbReference>
<dbReference type="PANTHER" id="PTHR43674:SF15">
    <property type="entry name" value="FORMAMIDASE"/>
    <property type="match status" value="1"/>
</dbReference>
<dbReference type="InterPro" id="IPR036526">
    <property type="entry name" value="C-N_Hydrolase_sf"/>
</dbReference>
<dbReference type="AlphaFoldDB" id="K6VWK8"/>
<dbReference type="EMBL" id="BAHE01000016">
    <property type="protein sequence ID" value="GAC00624.1"/>
    <property type="molecule type" value="Genomic_DNA"/>
</dbReference>
<evidence type="ECO:0000313" key="4">
    <source>
        <dbReference type="EMBL" id="GAC00624.1"/>
    </source>
</evidence>
<gene>
    <name evidence="4" type="primary">amiE</name>
    <name evidence="4" type="ORF">GONAM_16_01240</name>
</gene>
<comment type="caution">
    <text evidence="4">The sequence shown here is derived from an EMBL/GenBank/DDBJ whole genome shotgun (WGS) entry which is preliminary data.</text>
</comment>
<sequence>MTFSDGTNSGGTGLGGLNPPSGALTLALVQQQVPRVRSREDIMAVTRSVASMVSEIAGAFSNADLIVFPEYSLHGLRKDAWADDSLMLDIDGPEVDVLRRACVDAGRWACFSVMEANPSGAPFNVAIIVDDRGEIVLYQRKLHPWVPKEPWEPGDQGIAVCDGPHGSKLAVLICHDGMFPEVAREASYLGANVLLRTAGYKFPLAQAWRITNEANAFHNLAFTASVALAGEDGNHIASMGQAMVCDVDGTIIAFGDGTPNRVVTTSIVPATADAARRQWGVENNIYQLGHRGFTAVAGGARDCPYTFMKDLVKGEYRVPWEADVEVTDGTGEGYGPARAPGSDQDTARAGLRAPAANPTP</sequence>
<evidence type="ECO:0000256" key="1">
    <source>
        <dbReference type="ARBA" id="ARBA00022801"/>
    </source>
</evidence>
<protein>
    <submittedName>
        <fullName evidence="4">Aliphatic amidase</fullName>
    </submittedName>
</protein>
<proteinExistence type="predicted"/>
<dbReference type="NCBIfam" id="NF009803">
    <property type="entry name" value="PRK13287.1"/>
    <property type="match status" value="1"/>
</dbReference>
<dbReference type="SUPFAM" id="SSF56317">
    <property type="entry name" value="Carbon-nitrogen hydrolase"/>
    <property type="match status" value="1"/>
</dbReference>
<evidence type="ECO:0000313" key="5">
    <source>
        <dbReference type="Proteomes" id="UP000035058"/>
    </source>
</evidence>
<dbReference type="Pfam" id="PF00795">
    <property type="entry name" value="CN_hydrolase"/>
    <property type="match status" value="1"/>
</dbReference>
<dbReference type="GO" id="GO:0050126">
    <property type="term" value="F:N-carbamoylputrescine amidase activity"/>
    <property type="evidence" value="ECO:0007669"/>
    <property type="project" value="TreeGrafter"/>
</dbReference>
<evidence type="ECO:0000259" key="3">
    <source>
        <dbReference type="PROSITE" id="PS50263"/>
    </source>
</evidence>
<feature type="domain" description="CN hydrolase" evidence="3">
    <location>
        <begin position="24"/>
        <end position="269"/>
    </location>
</feature>
<dbReference type="PROSITE" id="PS50263">
    <property type="entry name" value="CN_HYDROLASE"/>
    <property type="match status" value="1"/>
</dbReference>
<feature type="region of interest" description="Disordered" evidence="2">
    <location>
        <begin position="327"/>
        <end position="360"/>
    </location>
</feature>
<accession>K6VWK8</accession>
<keyword evidence="5" id="KW-1185">Reference proteome</keyword>
<dbReference type="InterPro" id="IPR050345">
    <property type="entry name" value="Aliph_Amidase/BUP"/>
</dbReference>
<reference evidence="4 5" key="1">
    <citation type="submission" date="2012-08" db="EMBL/GenBank/DDBJ databases">
        <title>Whole genome shotgun sequence of Gordonia namibiensis NBRC 108229.</title>
        <authorList>
            <person name="Isaki-Nakamura S."/>
            <person name="Hosoyama A."/>
            <person name="Tsuchikane K."/>
            <person name="Katsumata H."/>
            <person name="Baba S."/>
            <person name="Yamazaki S."/>
            <person name="Fujita N."/>
        </authorList>
    </citation>
    <scope>NUCLEOTIDE SEQUENCE [LARGE SCALE GENOMIC DNA]</scope>
    <source>
        <strain evidence="4 5">NBRC 108229</strain>
    </source>
</reference>
<dbReference type="Proteomes" id="UP000035058">
    <property type="component" value="Unassembled WGS sequence"/>
</dbReference>
<name>K6VWK8_9ACTN</name>
<dbReference type="GO" id="GO:0033388">
    <property type="term" value="P:putrescine biosynthetic process from arginine"/>
    <property type="evidence" value="ECO:0007669"/>
    <property type="project" value="TreeGrafter"/>
</dbReference>